<keyword evidence="11" id="KW-1185">Reference proteome</keyword>
<evidence type="ECO:0000256" key="1">
    <source>
        <dbReference type="ARBA" id="ARBA00004370"/>
    </source>
</evidence>
<feature type="non-terminal residue" evidence="10">
    <location>
        <position position="1"/>
    </location>
</feature>
<comment type="caution">
    <text evidence="10">The sequence shown here is derived from an EMBL/GenBank/DDBJ whole genome shotgun (WGS) entry which is preliminary data.</text>
</comment>
<evidence type="ECO:0000256" key="4">
    <source>
        <dbReference type="ARBA" id="ARBA00022837"/>
    </source>
</evidence>
<dbReference type="PANTHER" id="PTHR24025">
    <property type="entry name" value="DESMOGLEIN FAMILY MEMBER"/>
    <property type="match status" value="1"/>
</dbReference>
<dbReference type="InterPro" id="IPR050971">
    <property type="entry name" value="Cadherin-domain_protein"/>
</dbReference>
<dbReference type="PROSITE" id="PS50268">
    <property type="entry name" value="CADHERIN_2"/>
    <property type="match status" value="1"/>
</dbReference>
<keyword evidence="7" id="KW-0472">Membrane</keyword>
<dbReference type="AlphaFoldDB" id="A0ABD0PPP7"/>
<dbReference type="CDD" id="cd11304">
    <property type="entry name" value="Cadherin_repeat"/>
    <property type="match status" value="1"/>
</dbReference>
<dbReference type="GO" id="GO:0016020">
    <property type="term" value="C:membrane"/>
    <property type="evidence" value="ECO:0007669"/>
    <property type="project" value="UniProtKB-SubCell"/>
</dbReference>
<dbReference type="GO" id="GO:0005509">
    <property type="term" value="F:calcium ion binding"/>
    <property type="evidence" value="ECO:0007669"/>
    <property type="project" value="UniProtKB-UniRule"/>
</dbReference>
<protein>
    <recommendedName>
        <fullName evidence="9">Cadherin domain-containing protein</fullName>
    </recommendedName>
</protein>
<feature type="domain" description="Cadherin" evidence="9">
    <location>
        <begin position="2"/>
        <end position="48"/>
    </location>
</feature>
<evidence type="ECO:0000256" key="7">
    <source>
        <dbReference type="ARBA" id="ARBA00023136"/>
    </source>
</evidence>
<dbReference type="InterPro" id="IPR020894">
    <property type="entry name" value="Cadherin_CS"/>
</dbReference>
<organism evidence="10 11">
    <name type="scientific">Cirrhinus mrigala</name>
    <name type="common">Mrigala</name>
    <dbReference type="NCBI Taxonomy" id="683832"/>
    <lineage>
        <taxon>Eukaryota</taxon>
        <taxon>Metazoa</taxon>
        <taxon>Chordata</taxon>
        <taxon>Craniata</taxon>
        <taxon>Vertebrata</taxon>
        <taxon>Euteleostomi</taxon>
        <taxon>Actinopterygii</taxon>
        <taxon>Neopterygii</taxon>
        <taxon>Teleostei</taxon>
        <taxon>Ostariophysi</taxon>
        <taxon>Cypriniformes</taxon>
        <taxon>Cyprinidae</taxon>
        <taxon>Labeoninae</taxon>
        <taxon>Labeonini</taxon>
        <taxon>Cirrhinus</taxon>
    </lineage>
</organism>
<dbReference type="Proteomes" id="UP001529510">
    <property type="component" value="Unassembled WGS sequence"/>
</dbReference>
<evidence type="ECO:0000256" key="5">
    <source>
        <dbReference type="ARBA" id="ARBA00022889"/>
    </source>
</evidence>
<name>A0ABD0PPP7_CIRMR</name>
<evidence type="ECO:0000259" key="9">
    <source>
        <dbReference type="PROSITE" id="PS50268"/>
    </source>
</evidence>
<feature type="non-terminal residue" evidence="10">
    <location>
        <position position="77"/>
    </location>
</feature>
<keyword evidence="6" id="KW-1133">Transmembrane helix</keyword>
<keyword evidence="2" id="KW-0812">Transmembrane</keyword>
<dbReference type="InterPro" id="IPR015919">
    <property type="entry name" value="Cadherin-like_sf"/>
</dbReference>
<evidence type="ECO:0000313" key="10">
    <source>
        <dbReference type="EMBL" id="KAL0175760.1"/>
    </source>
</evidence>
<reference evidence="10 11" key="1">
    <citation type="submission" date="2024-05" db="EMBL/GenBank/DDBJ databases">
        <title>Genome sequencing and assembly of Indian major carp, Cirrhinus mrigala (Hamilton, 1822).</title>
        <authorList>
            <person name="Mohindra V."/>
            <person name="Chowdhury L.M."/>
            <person name="Lal K."/>
            <person name="Jena J.K."/>
        </authorList>
    </citation>
    <scope>NUCLEOTIDE SEQUENCE [LARGE SCALE GENOMIC DNA]</scope>
    <source>
        <strain evidence="10">CM1030</strain>
        <tissue evidence="10">Blood</tissue>
    </source>
</reference>
<dbReference type="InterPro" id="IPR002126">
    <property type="entry name" value="Cadherin-like_dom"/>
</dbReference>
<comment type="subcellular location">
    <subcellularLocation>
        <location evidence="1">Membrane</location>
    </subcellularLocation>
</comment>
<dbReference type="PROSITE" id="PS00232">
    <property type="entry name" value="CADHERIN_1"/>
    <property type="match status" value="1"/>
</dbReference>
<sequence length="77" mass="8574">AVRTVATLDREMTDVYNLTVHAVDGGDRFCQTSVLITVDDINDNAPKFTSDRHQISIFQNTQPGTYVARLEAFDADI</sequence>
<evidence type="ECO:0000256" key="6">
    <source>
        <dbReference type="ARBA" id="ARBA00022989"/>
    </source>
</evidence>
<keyword evidence="4 8" id="KW-0106">Calcium</keyword>
<dbReference type="Gene3D" id="2.60.40.60">
    <property type="entry name" value="Cadherins"/>
    <property type="match status" value="2"/>
</dbReference>
<keyword evidence="3" id="KW-0677">Repeat</keyword>
<evidence type="ECO:0000256" key="8">
    <source>
        <dbReference type="PROSITE-ProRule" id="PRU00043"/>
    </source>
</evidence>
<accession>A0ABD0PPP7</accession>
<evidence type="ECO:0000256" key="2">
    <source>
        <dbReference type="ARBA" id="ARBA00022692"/>
    </source>
</evidence>
<dbReference type="GO" id="GO:0007155">
    <property type="term" value="P:cell adhesion"/>
    <property type="evidence" value="ECO:0007669"/>
    <property type="project" value="UniProtKB-KW"/>
</dbReference>
<keyword evidence="5" id="KW-0130">Cell adhesion</keyword>
<proteinExistence type="predicted"/>
<dbReference type="PANTHER" id="PTHR24025:SF23">
    <property type="entry name" value="NEURAL-CADHERIN"/>
    <property type="match status" value="1"/>
</dbReference>
<dbReference type="EMBL" id="JAMKFB020000014">
    <property type="protein sequence ID" value="KAL0175760.1"/>
    <property type="molecule type" value="Genomic_DNA"/>
</dbReference>
<dbReference type="SUPFAM" id="SSF49313">
    <property type="entry name" value="Cadherin-like"/>
    <property type="match status" value="2"/>
</dbReference>
<dbReference type="GO" id="GO:0009653">
    <property type="term" value="P:anatomical structure morphogenesis"/>
    <property type="evidence" value="ECO:0007669"/>
    <property type="project" value="UniProtKB-ARBA"/>
</dbReference>
<evidence type="ECO:0000313" key="11">
    <source>
        <dbReference type="Proteomes" id="UP001529510"/>
    </source>
</evidence>
<gene>
    <name evidence="10" type="ORF">M9458_028090</name>
</gene>
<evidence type="ECO:0000256" key="3">
    <source>
        <dbReference type="ARBA" id="ARBA00022737"/>
    </source>
</evidence>
<dbReference type="PRINTS" id="PR00205">
    <property type="entry name" value="CADHERIN"/>
</dbReference>